<feature type="transmembrane region" description="Helical" evidence="6">
    <location>
        <begin position="278"/>
        <end position="297"/>
    </location>
</feature>
<dbReference type="AlphaFoldDB" id="A0A2R6WFX1"/>
<feature type="domain" description="EamA" evidence="7">
    <location>
        <begin position="26"/>
        <end position="145"/>
    </location>
</feature>
<feature type="transmembrane region" description="Helical" evidence="6">
    <location>
        <begin position="86"/>
        <end position="109"/>
    </location>
</feature>
<keyword evidence="9" id="KW-1185">Reference proteome</keyword>
<feature type="transmembrane region" description="Helical" evidence="6">
    <location>
        <begin position="115"/>
        <end position="135"/>
    </location>
</feature>
<protein>
    <recommendedName>
        <fullName evidence="6">WAT1-related protein</fullName>
    </recommendedName>
</protein>
<keyword evidence="3 6" id="KW-0812">Transmembrane</keyword>
<reference evidence="9" key="1">
    <citation type="journal article" date="2017" name="Cell">
        <title>Insights into land plant evolution garnered from the Marchantia polymorpha genome.</title>
        <authorList>
            <person name="Bowman J.L."/>
            <person name="Kohchi T."/>
            <person name="Yamato K.T."/>
            <person name="Jenkins J."/>
            <person name="Shu S."/>
            <person name="Ishizaki K."/>
            <person name="Yamaoka S."/>
            <person name="Nishihama R."/>
            <person name="Nakamura Y."/>
            <person name="Berger F."/>
            <person name="Adam C."/>
            <person name="Aki S.S."/>
            <person name="Althoff F."/>
            <person name="Araki T."/>
            <person name="Arteaga-Vazquez M.A."/>
            <person name="Balasubrmanian S."/>
            <person name="Barry K."/>
            <person name="Bauer D."/>
            <person name="Boehm C.R."/>
            <person name="Briginshaw L."/>
            <person name="Caballero-Perez J."/>
            <person name="Catarino B."/>
            <person name="Chen F."/>
            <person name="Chiyoda S."/>
            <person name="Chovatia M."/>
            <person name="Davies K.M."/>
            <person name="Delmans M."/>
            <person name="Demura T."/>
            <person name="Dierschke T."/>
            <person name="Dolan L."/>
            <person name="Dorantes-Acosta A.E."/>
            <person name="Eklund D.M."/>
            <person name="Florent S.N."/>
            <person name="Flores-Sandoval E."/>
            <person name="Fujiyama A."/>
            <person name="Fukuzawa H."/>
            <person name="Galik B."/>
            <person name="Grimanelli D."/>
            <person name="Grimwood J."/>
            <person name="Grossniklaus U."/>
            <person name="Hamada T."/>
            <person name="Haseloff J."/>
            <person name="Hetherington A.J."/>
            <person name="Higo A."/>
            <person name="Hirakawa Y."/>
            <person name="Hundley H.N."/>
            <person name="Ikeda Y."/>
            <person name="Inoue K."/>
            <person name="Inoue S.I."/>
            <person name="Ishida S."/>
            <person name="Jia Q."/>
            <person name="Kakita M."/>
            <person name="Kanazawa T."/>
            <person name="Kawai Y."/>
            <person name="Kawashima T."/>
            <person name="Kennedy M."/>
            <person name="Kinose K."/>
            <person name="Kinoshita T."/>
            <person name="Kohara Y."/>
            <person name="Koide E."/>
            <person name="Komatsu K."/>
            <person name="Kopischke S."/>
            <person name="Kubo M."/>
            <person name="Kyozuka J."/>
            <person name="Lagercrantz U."/>
            <person name="Lin S.S."/>
            <person name="Lindquist E."/>
            <person name="Lipzen A.M."/>
            <person name="Lu C.W."/>
            <person name="De Luna E."/>
            <person name="Martienssen R.A."/>
            <person name="Minamino N."/>
            <person name="Mizutani M."/>
            <person name="Mizutani M."/>
            <person name="Mochizuki N."/>
            <person name="Monte I."/>
            <person name="Mosher R."/>
            <person name="Nagasaki H."/>
            <person name="Nakagami H."/>
            <person name="Naramoto S."/>
            <person name="Nishitani K."/>
            <person name="Ohtani M."/>
            <person name="Okamoto T."/>
            <person name="Okumura M."/>
            <person name="Phillips J."/>
            <person name="Pollak B."/>
            <person name="Reinders A."/>
            <person name="Rovekamp M."/>
            <person name="Sano R."/>
            <person name="Sawa S."/>
            <person name="Schmid M.W."/>
            <person name="Shirakawa M."/>
            <person name="Solano R."/>
            <person name="Spunde A."/>
            <person name="Suetsugu N."/>
            <person name="Sugano S."/>
            <person name="Sugiyama A."/>
            <person name="Sun R."/>
            <person name="Suzuki Y."/>
            <person name="Takenaka M."/>
            <person name="Takezawa D."/>
            <person name="Tomogane H."/>
            <person name="Tsuzuki M."/>
            <person name="Ueda T."/>
            <person name="Umeda M."/>
            <person name="Ward J.M."/>
            <person name="Watanabe Y."/>
            <person name="Yazaki K."/>
            <person name="Yokoyama R."/>
            <person name="Yoshitake Y."/>
            <person name="Yotsui I."/>
            <person name="Zachgo S."/>
            <person name="Schmutz J."/>
        </authorList>
    </citation>
    <scope>NUCLEOTIDE SEQUENCE [LARGE SCALE GENOMIC DNA]</scope>
    <source>
        <strain evidence="9">Tak-1</strain>
    </source>
</reference>
<feature type="transmembrane region" description="Helical" evidence="6">
    <location>
        <begin position="147"/>
        <end position="169"/>
    </location>
</feature>
<evidence type="ECO:0000313" key="9">
    <source>
        <dbReference type="Proteomes" id="UP000244005"/>
    </source>
</evidence>
<feature type="domain" description="EamA" evidence="7">
    <location>
        <begin position="214"/>
        <end position="352"/>
    </location>
</feature>
<dbReference type="GO" id="GO:0005886">
    <property type="term" value="C:plasma membrane"/>
    <property type="evidence" value="ECO:0000318"/>
    <property type="project" value="GO_Central"/>
</dbReference>
<dbReference type="InterPro" id="IPR037185">
    <property type="entry name" value="EmrE-like"/>
</dbReference>
<evidence type="ECO:0000256" key="6">
    <source>
        <dbReference type="RuleBase" id="RU363077"/>
    </source>
</evidence>
<dbReference type="GO" id="GO:0022857">
    <property type="term" value="F:transmembrane transporter activity"/>
    <property type="evidence" value="ECO:0007669"/>
    <property type="project" value="InterPro"/>
</dbReference>
<accession>A0A2R6WFX1</accession>
<comment type="similarity">
    <text evidence="2 6">Belongs to the drug/metabolite transporter (DMT) superfamily. Plant drug/metabolite exporter (P-DME) (TC 2.A.7.4) family.</text>
</comment>
<dbReference type="InterPro" id="IPR000620">
    <property type="entry name" value="EamA_dom"/>
</dbReference>
<name>A0A2R6WFX1_MARPO</name>
<evidence type="ECO:0000313" key="8">
    <source>
        <dbReference type="EMBL" id="PTQ32750.1"/>
    </source>
</evidence>
<dbReference type="OrthoDB" id="1728340at2759"/>
<dbReference type="InterPro" id="IPR030184">
    <property type="entry name" value="WAT1-related"/>
</dbReference>
<evidence type="ECO:0000256" key="5">
    <source>
        <dbReference type="ARBA" id="ARBA00023136"/>
    </source>
</evidence>
<keyword evidence="5 6" id="KW-0472">Membrane</keyword>
<dbReference type="Proteomes" id="UP000244005">
    <property type="component" value="Unassembled WGS sequence"/>
</dbReference>
<evidence type="ECO:0000256" key="3">
    <source>
        <dbReference type="ARBA" id="ARBA00022692"/>
    </source>
</evidence>
<sequence>MAMAEERRNIAKAFRYFRYERTRVQLALITVQLGYGFYYVLTKAAMSEGVNQFVFAVYRDVIALCLLGPFAYFSERELRTSLTLPTLLMILALGFTGVFLQQTLFLAGLTYTNTAFAAAMQNAIPVFTFMIASICKLEVIRISKADGMAKVVGMFAAVAGALTMCLYKGPTLFGTDPQIAERERQSSDDAPTPHVENGWFISTLLEFGLDYWQIGALCLVANCLCMGIYTNLQIPALRRFPAPVSLATSSIFVGSVALVITGLFSITHVSDWILRSPGTLISVVYAGSIASGLNFSLQAWANHRGGPVLVAAYIPLQTVFSAFLGVVILEDPLHLGSVIGAVFILAGLYLVIWGQRLHRLCKERECISTPFSGVAYDVREPLLKETISAGRPPADHSTEPLQDHN</sequence>
<evidence type="ECO:0000259" key="7">
    <source>
        <dbReference type="Pfam" id="PF00892"/>
    </source>
</evidence>
<evidence type="ECO:0000256" key="4">
    <source>
        <dbReference type="ARBA" id="ARBA00022989"/>
    </source>
</evidence>
<dbReference type="Pfam" id="PF00892">
    <property type="entry name" value="EamA"/>
    <property type="match status" value="2"/>
</dbReference>
<feature type="transmembrane region" description="Helical" evidence="6">
    <location>
        <begin position="244"/>
        <end position="266"/>
    </location>
</feature>
<keyword evidence="4 6" id="KW-1133">Transmembrane helix</keyword>
<dbReference type="SUPFAM" id="SSF103481">
    <property type="entry name" value="Multidrug resistance efflux transporter EmrE"/>
    <property type="match status" value="2"/>
</dbReference>
<organism evidence="8 9">
    <name type="scientific">Marchantia polymorpha</name>
    <name type="common">Common liverwort</name>
    <name type="synonym">Marchantia aquatica</name>
    <dbReference type="NCBI Taxonomy" id="3197"/>
    <lineage>
        <taxon>Eukaryota</taxon>
        <taxon>Viridiplantae</taxon>
        <taxon>Streptophyta</taxon>
        <taxon>Embryophyta</taxon>
        <taxon>Marchantiophyta</taxon>
        <taxon>Marchantiopsida</taxon>
        <taxon>Marchantiidae</taxon>
        <taxon>Marchantiales</taxon>
        <taxon>Marchantiaceae</taxon>
        <taxon>Marchantia</taxon>
    </lineage>
</organism>
<dbReference type="PANTHER" id="PTHR31218">
    <property type="entry name" value="WAT1-RELATED PROTEIN"/>
    <property type="match status" value="1"/>
</dbReference>
<feature type="transmembrane region" description="Helical" evidence="6">
    <location>
        <begin position="211"/>
        <end position="232"/>
    </location>
</feature>
<gene>
    <name evidence="8" type="ORF">MARPO_0095s0014</name>
</gene>
<feature type="transmembrane region" description="Helical" evidence="6">
    <location>
        <begin position="24"/>
        <end position="41"/>
    </location>
</feature>
<dbReference type="EMBL" id="KZ772767">
    <property type="protein sequence ID" value="PTQ32750.1"/>
    <property type="molecule type" value="Genomic_DNA"/>
</dbReference>
<proteinExistence type="inferred from homology"/>
<evidence type="ECO:0000256" key="1">
    <source>
        <dbReference type="ARBA" id="ARBA00004141"/>
    </source>
</evidence>
<dbReference type="OMA" id="MIASICK"/>
<comment type="subcellular location">
    <subcellularLocation>
        <location evidence="1 6">Membrane</location>
        <topology evidence="1 6">Multi-pass membrane protein</topology>
    </subcellularLocation>
</comment>
<dbReference type="Gramene" id="Mp5g09460.1">
    <property type="protein sequence ID" value="Mp5g09460.1.cds1"/>
    <property type="gene ID" value="Mp5g09460"/>
</dbReference>
<evidence type="ECO:0000256" key="2">
    <source>
        <dbReference type="ARBA" id="ARBA00007635"/>
    </source>
</evidence>
<feature type="transmembrane region" description="Helical" evidence="6">
    <location>
        <begin position="335"/>
        <end position="354"/>
    </location>
</feature>
<feature type="transmembrane region" description="Helical" evidence="6">
    <location>
        <begin position="309"/>
        <end position="329"/>
    </location>
</feature>
<feature type="transmembrane region" description="Helical" evidence="6">
    <location>
        <begin position="53"/>
        <end position="74"/>
    </location>
</feature>